<comment type="caution">
    <text evidence="5">The sequence shown here is derived from an EMBL/GenBank/DDBJ whole genome shotgun (WGS) entry which is preliminary data.</text>
</comment>
<dbReference type="PANTHER" id="PTHR40621">
    <property type="entry name" value="TRANSCRIPTION FACTOR KAPC-RELATED"/>
    <property type="match status" value="1"/>
</dbReference>
<sequence>MDFNTAYFSTQPYPFIPMAPLTPSHSTSVASDDFGTTSPPEVVYDQFANGLSHEQFQNFENFVQFGSAAPNFTGPPTPPGAIPVTHAPHAPAHSAPGIQPGPISVNNVAVNGNGAGPVADIVPMTQVIELDENRKQGSNSEDEDLTPAQSRRKAQNRAAQRAFRERKERHVKDLETRLQRMEAMQHETIAENEQLRSDVRKLSTENEILRATQVVMPVSSPLNHGSPITTGPMTYTPAATEFFNNVLQNHTNKDRSHRILTGLDGTRLLTAGATWDLILTHPLYLRGQVDVGAVSERIKPLAKCDGQGPVFEERAIIQAIKECVASGTDELM</sequence>
<evidence type="ECO:0000256" key="3">
    <source>
        <dbReference type="SAM" id="MobiDB-lite"/>
    </source>
</evidence>
<dbReference type="PROSITE" id="PS00036">
    <property type="entry name" value="BZIP_BASIC"/>
    <property type="match status" value="1"/>
</dbReference>
<name>A0AAN7BZ74_9PEZI</name>
<protein>
    <recommendedName>
        <fullName evidence="4">BZIP domain-containing protein</fullName>
    </recommendedName>
</protein>
<reference evidence="5" key="1">
    <citation type="journal article" date="2023" name="Mol. Phylogenet. Evol.">
        <title>Genome-scale phylogeny and comparative genomics of the fungal order Sordariales.</title>
        <authorList>
            <person name="Hensen N."/>
            <person name="Bonometti L."/>
            <person name="Westerberg I."/>
            <person name="Brannstrom I.O."/>
            <person name="Guillou S."/>
            <person name="Cros-Aarteil S."/>
            <person name="Calhoun S."/>
            <person name="Haridas S."/>
            <person name="Kuo A."/>
            <person name="Mondo S."/>
            <person name="Pangilinan J."/>
            <person name="Riley R."/>
            <person name="LaButti K."/>
            <person name="Andreopoulos B."/>
            <person name="Lipzen A."/>
            <person name="Chen C."/>
            <person name="Yan M."/>
            <person name="Daum C."/>
            <person name="Ng V."/>
            <person name="Clum A."/>
            <person name="Steindorff A."/>
            <person name="Ohm R.A."/>
            <person name="Martin F."/>
            <person name="Silar P."/>
            <person name="Natvig D.O."/>
            <person name="Lalanne C."/>
            <person name="Gautier V."/>
            <person name="Ament-Velasquez S.L."/>
            <person name="Kruys A."/>
            <person name="Hutchinson M.I."/>
            <person name="Powell A.J."/>
            <person name="Barry K."/>
            <person name="Miller A.N."/>
            <person name="Grigoriev I.V."/>
            <person name="Debuchy R."/>
            <person name="Gladieux P."/>
            <person name="Hiltunen Thoren M."/>
            <person name="Johannesson H."/>
        </authorList>
    </citation>
    <scope>NUCLEOTIDE SEQUENCE</scope>
    <source>
        <strain evidence="5">CBS 990.96</strain>
    </source>
</reference>
<dbReference type="EMBL" id="MU865288">
    <property type="protein sequence ID" value="KAK4232335.1"/>
    <property type="molecule type" value="Genomic_DNA"/>
</dbReference>
<dbReference type="Proteomes" id="UP001301958">
    <property type="component" value="Unassembled WGS sequence"/>
</dbReference>
<dbReference type="InterPro" id="IPR004827">
    <property type="entry name" value="bZIP"/>
</dbReference>
<evidence type="ECO:0000313" key="5">
    <source>
        <dbReference type="EMBL" id="KAK4232335.1"/>
    </source>
</evidence>
<dbReference type="GO" id="GO:0001228">
    <property type="term" value="F:DNA-binding transcription activator activity, RNA polymerase II-specific"/>
    <property type="evidence" value="ECO:0007669"/>
    <property type="project" value="TreeGrafter"/>
</dbReference>
<dbReference type="GO" id="GO:0090575">
    <property type="term" value="C:RNA polymerase II transcription regulator complex"/>
    <property type="evidence" value="ECO:0007669"/>
    <property type="project" value="TreeGrafter"/>
</dbReference>
<dbReference type="Gene3D" id="1.10.238.100">
    <property type="entry name" value="YAP1 redox domain. Chain B"/>
    <property type="match status" value="1"/>
</dbReference>
<evidence type="ECO:0000256" key="1">
    <source>
        <dbReference type="ARBA" id="ARBA00004123"/>
    </source>
</evidence>
<gene>
    <name evidence="5" type="ORF">QBC38DRAFT_93312</name>
</gene>
<dbReference type="GO" id="GO:0000976">
    <property type="term" value="F:transcription cis-regulatory region binding"/>
    <property type="evidence" value="ECO:0007669"/>
    <property type="project" value="InterPro"/>
</dbReference>
<feature type="region of interest" description="Disordered" evidence="3">
    <location>
        <begin position="132"/>
        <end position="167"/>
    </location>
</feature>
<dbReference type="Gene3D" id="1.20.5.170">
    <property type="match status" value="1"/>
</dbReference>
<dbReference type="AlphaFoldDB" id="A0AAN7BZ74"/>
<organism evidence="5 6">
    <name type="scientific">Podospora fimiseda</name>
    <dbReference type="NCBI Taxonomy" id="252190"/>
    <lineage>
        <taxon>Eukaryota</taxon>
        <taxon>Fungi</taxon>
        <taxon>Dikarya</taxon>
        <taxon>Ascomycota</taxon>
        <taxon>Pezizomycotina</taxon>
        <taxon>Sordariomycetes</taxon>
        <taxon>Sordariomycetidae</taxon>
        <taxon>Sordariales</taxon>
        <taxon>Podosporaceae</taxon>
        <taxon>Podospora</taxon>
    </lineage>
</organism>
<dbReference type="Pfam" id="PF00170">
    <property type="entry name" value="bZIP_1"/>
    <property type="match status" value="1"/>
</dbReference>
<keyword evidence="6" id="KW-1185">Reference proteome</keyword>
<dbReference type="CDD" id="cd14688">
    <property type="entry name" value="bZIP_YAP"/>
    <property type="match status" value="1"/>
</dbReference>
<evidence type="ECO:0000259" key="4">
    <source>
        <dbReference type="PROSITE" id="PS50217"/>
    </source>
</evidence>
<dbReference type="InterPro" id="IPR050936">
    <property type="entry name" value="AP-1-like"/>
</dbReference>
<evidence type="ECO:0000313" key="6">
    <source>
        <dbReference type="Proteomes" id="UP001301958"/>
    </source>
</evidence>
<reference evidence="5" key="2">
    <citation type="submission" date="2023-05" db="EMBL/GenBank/DDBJ databases">
        <authorList>
            <consortium name="Lawrence Berkeley National Laboratory"/>
            <person name="Steindorff A."/>
            <person name="Hensen N."/>
            <person name="Bonometti L."/>
            <person name="Westerberg I."/>
            <person name="Brannstrom I.O."/>
            <person name="Guillou S."/>
            <person name="Cros-Aarteil S."/>
            <person name="Calhoun S."/>
            <person name="Haridas S."/>
            <person name="Kuo A."/>
            <person name="Mondo S."/>
            <person name="Pangilinan J."/>
            <person name="Riley R."/>
            <person name="Labutti K."/>
            <person name="Andreopoulos B."/>
            <person name="Lipzen A."/>
            <person name="Chen C."/>
            <person name="Yanf M."/>
            <person name="Daum C."/>
            <person name="Ng V."/>
            <person name="Clum A."/>
            <person name="Ohm R."/>
            <person name="Martin F."/>
            <person name="Silar P."/>
            <person name="Natvig D."/>
            <person name="Lalanne C."/>
            <person name="Gautier V."/>
            <person name="Ament-Velasquez S.L."/>
            <person name="Kruys A."/>
            <person name="Hutchinson M.I."/>
            <person name="Powell A.J."/>
            <person name="Barry K."/>
            <person name="Miller A.N."/>
            <person name="Grigoriev I.V."/>
            <person name="Debuchy R."/>
            <person name="Gladieux P."/>
            <person name="Thoren M.H."/>
            <person name="Johannesson H."/>
        </authorList>
    </citation>
    <scope>NUCLEOTIDE SEQUENCE</scope>
    <source>
        <strain evidence="5">CBS 990.96</strain>
    </source>
</reference>
<evidence type="ECO:0000256" key="2">
    <source>
        <dbReference type="ARBA" id="ARBA00023242"/>
    </source>
</evidence>
<dbReference type="SMART" id="SM00338">
    <property type="entry name" value="BRLZ"/>
    <property type="match status" value="1"/>
</dbReference>
<comment type="subcellular location">
    <subcellularLocation>
        <location evidence="1">Nucleus</location>
    </subcellularLocation>
</comment>
<proteinExistence type="predicted"/>
<feature type="domain" description="BZIP" evidence="4">
    <location>
        <begin position="146"/>
        <end position="209"/>
    </location>
</feature>
<dbReference type="PANTHER" id="PTHR40621:SF8">
    <property type="entry name" value="AP-1-LIKE TRANSCRIPTION FACTOR YAP3"/>
    <property type="match status" value="1"/>
</dbReference>
<keyword evidence="2" id="KW-0539">Nucleus</keyword>
<dbReference type="InterPro" id="IPR046347">
    <property type="entry name" value="bZIP_sf"/>
</dbReference>
<accession>A0AAN7BZ74</accession>
<dbReference type="SUPFAM" id="SSF57959">
    <property type="entry name" value="Leucine zipper domain"/>
    <property type="match status" value="1"/>
</dbReference>
<dbReference type="PROSITE" id="PS50217">
    <property type="entry name" value="BZIP"/>
    <property type="match status" value="1"/>
</dbReference>